<reference evidence="2" key="1">
    <citation type="journal article" date="2023" name="Science">
        <title>Genome structures resolve the early diversification of teleost fishes.</title>
        <authorList>
            <person name="Parey E."/>
            <person name="Louis A."/>
            <person name="Montfort J."/>
            <person name="Bouchez O."/>
            <person name="Roques C."/>
            <person name="Iampietro C."/>
            <person name="Lluch J."/>
            <person name="Castinel A."/>
            <person name="Donnadieu C."/>
            <person name="Desvignes T."/>
            <person name="Floi Bucao C."/>
            <person name="Jouanno E."/>
            <person name="Wen M."/>
            <person name="Mejri S."/>
            <person name="Dirks R."/>
            <person name="Jansen H."/>
            <person name="Henkel C."/>
            <person name="Chen W.J."/>
            <person name="Zahm M."/>
            <person name="Cabau C."/>
            <person name="Klopp C."/>
            <person name="Thompson A.W."/>
            <person name="Robinson-Rechavi M."/>
            <person name="Braasch I."/>
            <person name="Lecointre G."/>
            <person name="Bobe J."/>
            <person name="Postlethwait J.H."/>
            <person name="Berthelot C."/>
            <person name="Roest Crollius H."/>
            <person name="Guiguen Y."/>
        </authorList>
    </citation>
    <scope>NUCLEOTIDE SEQUENCE</scope>
    <source>
        <strain evidence="2">NC1722</strain>
    </source>
</reference>
<dbReference type="Proteomes" id="UP001221898">
    <property type="component" value="Unassembled WGS sequence"/>
</dbReference>
<evidence type="ECO:0000313" key="2">
    <source>
        <dbReference type="EMBL" id="KAJ8396965.1"/>
    </source>
</evidence>
<feature type="compositionally biased region" description="Low complexity" evidence="1">
    <location>
        <begin position="51"/>
        <end position="60"/>
    </location>
</feature>
<proteinExistence type="predicted"/>
<dbReference type="EMBL" id="JAINUG010000102">
    <property type="protein sequence ID" value="KAJ8396965.1"/>
    <property type="molecule type" value="Genomic_DNA"/>
</dbReference>
<gene>
    <name evidence="2" type="ORF">AAFF_G00012880</name>
</gene>
<dbReference type="AlphaFoldDB" id="A0AAD7S6Q7"/>
<organism evidence="2 3">
    <name type="scientific">Aldrovandia affinis</name>
    <dbReference type="NCBI Taxonomy" id="143900"/>
    <lineage>
        <taxon>Eukaryota</taxon>
        <taxon>Metazoa</taxon>
        <taxon>Chordata</taxon>
        <taxon>Craniata</taxon>
        <taxon>Vertebrata</taxon>
        <taxon>Euteleostomi</taxon>
        <taxon>Actinopterygii</taxon>
        <taxon>Neopterygii</taxon>
        <taxon>Teleostei</taxon>
        <taxon>Notacanthiformes</taxon>
        <taxon>Halosauridae</taxon>
        <taxon>Aldrovandia</taxon>
    </lineage>
</organism>
<protein>
    <submittedName>
        <fullName evidence="2">Uncharacterized protein</fullName>
    </submittedName>
</protein>
<feature type="region of interest" description="Disordered" evidence="1">
    <location>
        <begin position="1"/>
        <end position="76"/>
    </location>
</feature>
<keyword evidence="3" id="KW-1185">Reference proteome</keyword>
<evidence type="ECO:0000313" key="3">
    <source>
        <dbReference type="Proteomes" id="UP001221898"/>
    </source>
</evidence>
<sequence>MAGADDEAGPLDVSSTAQRETRRRCLSEGERPPPRRAKVRPRWRDGRREPPSASISSAPTPTSPRHDRVNSGDTAQSFRAHCRKAVSSLGLLEGGGGLARCEVTP</sequence>
<evidence type="ECO:0000256" key="1">
    <source>
        <dbReference type="SAM" id="MobiDB-lite"/>
    </source>
</evidence>
<name>A0AAD7S6Q7_9TELE</name>
<accession>A0AAD7S6Q7</accession>
<feature type="compositionally biased region" description="Basic and acidic residues" evidence="1">
    <location>
        <begin position="19"/>
        <end position="33"/>
    </location>
</feature>
<comment type="caution">
    <text evidence="2">The sequence shown here is derived from an EMBL/GenBank/DDBJ whole genome shotgun (WGS) entry which is preliminary data.</text>
</comment>